<feature type="region of interest" description="Disordered" evidence="1">
    <location>
        <begin position="48"/>
        <end position="70"/>
    </location>
</feature>
<keyword evidence="2" id="KW-0472">Membrane</keyword>
<dbReference type="EMBL" id="JARBDR010000496">
    <property type="protein sequence ID" value="KAJ8311752.1"/>
    <property type="molecule type" value="Genomic_DNA"/>
</dbReference>
<evidence type="ECO:0000313" key="4">
    <source>
        <dbReference type="Proteomes" id="UP001217089"/>
    </source>
</evidence>
<name>A0ABQ9F2Y8_TEGGR</name>
<evidence type="ECO:0000256" key="2">
    <source>
        <dbReference type="SAM" id="Phobius"/>
    </source>
</evidence>
<evidence type="ECO:0000313" key="3">
    <source>
        <dbReference type="EMBL" id="KAJ8311752.1"/>
    </source>
</evidence>
<keyword evidence="2" id="KW-1133">Transmembrane helix</keyword>
<gene>
    <name evidence="3" type="ORF">KUTeg_011107</name>
</gene>
<feature type="transmembrane region" description="Helical" evidence="2">
    <location>
        <begin position="25"/>
        <end position="46"/>
    </location>
</feature>
<protein>
    <submittedName>
        <fullName evidence="3">Uncharacterized protein</fullName>
    </submittedName>
</protein>
<keyword evidence="4" id="KW-1185">Reference proteome</keyword>
<accession>A0ABQ9F2Y8</accession>
<keyword evidence="2" id="KW-0812">Transmembrane</keyword>
<dbReference type="Proteomes" id="UP001217089">
    <property type="component" value="Unassembled WGS sequence"/>
</dbReference>
<organism evidence="3 4">
    <name type="scientific">Tegillarca granosa</name>
    <name type="common">Malaysian cockle</name>
    <name type="synonym">Anadara granosa</name>
    <dbReference type="NCBI Taxonomy" id="220873"/>
    <lineage>
        <taxon>Eukaryota</taxon>
        <taxon>Metazoa</taxon>
        <taxon>Spiralia</taxon>
        <taxon>Lophotrochozoa</taxon>
        <taxon>Mollusca</taxon>
        <taxon>Bivalvia</taxon>
        <taxon>Autobranchia</taxon>
        <taxon>Pteriomorphia</taxon>
        <taxon>Arcoida</taxon>
        <taxon>Arcoidea</taxon>
        <taxon>Arcidae</taxon>
        <taxon>Tegillarca</taxon>
    </lineage>
</organism>
<comment type="caution">
    <text evidence="3">The sequence shown here is derived from an EMBL/GenBank/DDBJ whole genome shotgun (WGS) entry which is preliminary data.</text>
</comment>
<proteinExistence type="predicted"/>
<reference evidence="3 4" key="1">
    <citation type="submission" date="2022-12" db="EMBL/GenBank/DDBJ databases">
        <title>Chromosome-level genome of Tegillarca granosa.</title>
        <authorList>
            <person name="Kim J."/>
        </authorList>
    </citation>
    <scope>NUCLEOTIDE SEQUENCE [LARGE SCALE GENOMIC DNA]</scope>
    <source>
        <strain evidence="3">Teg-2019</strain>
        <tissue evidence="3">Adductor muscle</tissue>
    </source>
</reference>
<evidence type="ECO:0000256" key="1">
    <source>
        <dbReference type="SAM" id="MobiDB-lite"/>
    </source>
</evidence>
<sequence length="107" mass="12245">MYSFITSVNQVMGYNDVKIPDTWNLISWLLSGLPYIAIPAAAIHACDDDDDRDRRGYAHPPEPTAPPYSYMDSHGYMDSMYPLDDLHKAQYDSDMEPLNTTLRQSRI</sequence>